<dbReference type="SMART" id="SM00471">
    <property type="entry name" value="HDc"/>
    <property type="match status" value="1"/>
</dbReference>
<dbReference type="CDD" id="cd00077">
    <property type="entry name" value="HDc"/>
    <property type="match status" value="1"/>
</dbReference>
<dbReference type="SUPFAM" id="SSF109604">
    <property type="entry name" value="HD-domain/PDEase-like"/>
    <property type="match status" value="2"/>
</dbReference>
<comment type="caution">
    <text evidence="2">The sequence shown here is derived from an EMBL/GenBank/DDBJ whole genome shotgun (WGS) entry which is preliminary data.</text>
</comment>
<dbReference type="EMBL" id="WIVE01000023">
    <property type="protein sequence ID" value="MQX36652.1"/>
    <property type="molecule type" value="Genomic_DNA"/>
</dbReference>
<evidence type="ECO:0000259" key="1">
    <source>
        <dbReference type="PROSITE" id="PS51832"/>
    </source>
</evidence>
<organism evidence="2 3">
    <name type="scientific">Roseospira navarrensis</name>
    <dbReference type="NCBI Taxonomy" id="140058"/>
    <lineage>
        <taxon>Bacteria</taxon>
        <taxon>Pseudomonadati</taxon>
        <taxon>Pseudomonadota</taxon>
        <taxon>Alphaproteobacteria</taxon>
        <taxon>Rhodospirillales</taxon>
        <taxon>Rhodospirillaceae</taxon>
        <taxon>Roseospira</taxon>
    </lineage>
</organism>
<dbReference type="Gene3D" id="1.10.3210.10">
    <property type="entry name" value="Hypothetical protein af1432"/>
    <property type="match status" value="2"/>
</dbReference>
<feature type="domain" description="HD-GYP" evidence="1">
    <location>
        <begin position="444"/>
        <end position="574"/>
    </location>
</feature>
<accession>A0A7X2D4I7</accession>
<dbReference type="InterPro" id="IPR003607">
    <property type="entry name" value="HD/PDEase_dom"/>
</dbReference>
<dbReference type="GO" id="GO:0008081">
    <property type="term" value="F:phosphoric diester hydrolase activity"/>
    <property type="evidence" value="ECO:0007669"/>
    <property type="project" value="UniProtKB-ARBA"/>
</dbReference>
<dbReference type="InterPro" id="IPR029016">
    <property type="entry name" value="GAF-like_dom_sf"/>
</dbReference>
<dbReference type="Gene3D" id="3.30.450.40">
    <property type="match status" value="1"/>
</dbReference>
<dbReference type="AlphaFoldDB" id="A0A7X2D4I7"/>
<dbReference type="PANTHER" id="PTHR43155:SF2">
    <property type="entry name" value="CYCLIC DI-GMP PHOSPHODIESTERASE PA4108"/>
    <property type="match status" value="1"/>
</dbReference>
<dbReference type="SUPFAM" id="SSF55781">
    <property type="entry name" value="GAF domain-like"/>
    <property type="match status" value="1"/>
</dbReference>
<gene>
    <name evidence="2" type="ORF">GHC57_08995</name>
</gene>
<dbReference type="Pfam" id="PF01590">
    <property type="entry name" value="GAF"/>
    <property type="match status" value="1"/>
</dbReference>
<dbReference type="PROSITE" id="PS51832">
    <property type="entry name" value="HD_GYP"/>
    <property type="match status" value="1"/>
</dbReference>
<dbReference type="InterPro" id="IPR037522">
    <property type="entry name" value="HD_GYP_dom"/>
</dbReference>
<protein>
    <submittedName>
        <fullName evidence="2">GAF domain-containing protein</fullName>
    </submittedName>
</protein>
<dbReference type="Proteomes" id="UP000434582">
    <property type="component" value="Unassembled WGS sequence"/>
</dbReference>
<dbReference type="Pfam" id="PF13487">
    <property type="entry name" value="HD_5"/>
    <property type="match status" value="1"/>
</dbReference>
<evidence type="ECO:0000313" key="3">
    <source>
        <dbReference type="Proteomes" id="UP000434582"/>
    </source>
</evidence>
<dbReference type="InterPro" id="IPR003018">
    <property type="entry name" value="GAF"/>
</dbReference>
<dbReference type="SMART" id="SM00065">
    <property type="entry name" value="GAF"/>
    <property type="match status" value="1"/>
</dbReference>
<dbReference type="PANTHER" id="PTHR43155">
    <property type="entry name" value="CYCLIC DI-GMP PHOSPHODIESTERASE PA4108-RELATED"/>
    <property type="match status" value="1"/>
</dbReference>
<dbReference type="OrthoDB" id="9802066at2"/>
<sequence length="588" mass="66108">MRRVALERVRTRLIDLGIRMGAERNPEQLLETILNAATELCHADGGTLHLLDEEKDRLEFAVLSINSLGVRLDRFDDNASLFPSLPLHHPDGAPNHGKLSCHVALTGAVVSLEDAYDVKAFEFRNTRAFDAAYGYRTKSVVVLPLRNRRGDVIGVLKLINARDSQTGQAVPFHSDDISIAESLSAQAGIALENQMLLDAQRRLLNSFIEVIASAIDAKSPYTGGHCSRVPELTRMLTEAACADTDRFGDFDLTEDEWYELHIASWLHDCGKVTSPEYVVDKATKLETIYNRIHEIRTRFEVLWRDAEIAECRALLAGADPAAAAATRERTQADLLEEFAFVAACNVGSEFLDDASIERLRRIGARPWTRHFDDRLGLSHGESDRIDGIPGRPLPAEERLLDDKPEHIVPWPNNTPPIRENDPRGFTLIAPEVQFNYGELHNLSVRRGTLTEEERFRVNDHIVQTIIMLESLPLPRHLRRVPEYAGGHHEKMDGTGYPRGLKAGTMSIPARIMAIADVFEALTAADRPYKKPKTVSEALAIMQTMRDENHIDPDLFDLFLRSGVWRDYADRFLLPHQVDIMTEARAESR</sequence>
<evidence type="ECO:0000313" key="2">
    <source>
        <dbReference type="EMBL" id="MQX36652.1"/>
    </source>
</evidence>
<proteinExistence type="predicted"/>
<keyword evidence="3" id="KW-1185">Reference proteome</keyword>
<reference evidence="2 3" key="1">
    <citation type="submission" date="2019-10" db="EMBL/GenBank/DDBJ databases">
        <title>Draft whole-genome sequence of the purple nonsulfur photosynthetic bacterium Roseospira navarrensis DSM 15114.</title>
        <authorList>
            <person name="Kyndt J.A."/>
            <person name="Meyer T.E."/>
        </authorList>
    </citation>
    <scope>NUCLEOTIDE SEQUENCE [LARGE SCALE GENOMIC DNA]</scope>
    <source>
        <strain evidence="2 3">DSM 15114</strain>
    </source>
</reference>
<name>A0A7X2D4I7_9PROT</name>